<sequence length="90" mass="10510">MPHCEITLPLYKWRLDKCLHFIKFKSKKLSTTMDAANMLSTIVAEMGQLQYEIQEHRRVLNFLLRSVRTIAAKDRGLGVRDLGFRLISVF</sequence>
<dbReference type="Proteomes" id="UP000322667">
    <property type="component" value="Chromosome A03"/>
</dbReference>
<evidence type="ECO:0000313" key="2">
    <source>
        <dbReference type="Proteomes" id="UP000322667"/>
    </source>
</evidence>
<protein>
    <submittedName>
        <fullName evidence="1">Uncharacterized protein</fullName>
    </submittedName>
</protein>
<organism evidence="1 2">
    <name type="scientific">Gossypium tomentosum</name>
    <name type="common">Hawaiian cotton</name>
    <name type="synonym">Gossypium sandvicense</name>
    <dbReference type="NCBI Taxonomy" id="34277"/>
    <lineage>
        <taxon>Eukaryota</taxon>
        <taxon>Viridiplantae</taxon>
        <taxon>Streptophyta</taxon>
        <taxon>Embryophyta</taxon>
        <taxon>Tracheophyta</taxon>
        <taxon>Spermatophyta</taxon>
        <taxon>Magnoliopsida</taxon>
        <taxon>eudicotyledons</taxon>
        <taxon>Gunneridae</taxon>
        <taxon>Pentapetalae</taxon>
        <taxon>rosids</taxon>
        <taxon>malvids</taxon>
        <taxon>Malvales</taxon>
        <taxon>Malvaceae</taxon>
        <taxon>Malvoideae</taxon>
        <taxon>Gossypium</taxon>
    </lineage>
</organism>
<keyword evidence="2" id="KW-1185">Reference proteome</keyword>
<evidence type="ECO:0000313" key="1">
    <source>
        <dbReference type="EMBL" id="TYI36889.1"/>
    </source>
</evidence>
<dbReference type="AlphaFoldDB" id="A0A5D2R828"/>
<dbReference type="EMBL" id="CM017612">
    <property type="protein sequence ID" value="TYI36889.1"/>
    <property type="molecule type" value="Genomic_DNA"/>
</dbReference>
<accession>A0A5D2R828</accession>
<reference evidence="1 2" key="1">
    <citation type="submission" date="2019-07" db="EMBL/GenBank/DDBJ databases">
        <title>WGS assembly of Gossypium tomentosum.</title>
        <authorList>
            <person name="Chen Z.J."/>
            <person name="Sreedasyam A."/>
            <person name="Ando A."/>
            <person name="Song Q."/>
            <person name="De L."/>
            <person name="Hulse-Kemp A."/>
            <person name="Ding M."/>
            <person name="Ye W."/>
            <person name="Kirkbride R."/>
            <person name="Jenkins J."/>
            <person name="Plott C."/>
            <person name="Lovell J."/>
            <person name="Lin Y.-M."/>
            <person name="Vaughn R."/>
            <person name="Liu B."/>
            <person name="Li W."/>
            <person name="Simpson S."/>
            <person name="Scheffler B."/>
            <person name="Saski C."/>
            <person name="Grover C."/>
            <person name="Hu G."/>
            <person name="Conover J."/>
            <person name="Carlson J."/>
            <person name="Shu S."/>
            <person name="Boston L."/>
            <person name="Williams M."/>
            <person name="Peterson D."/>
            <person name="Mcgee K."/>
            <person name="Jones D."/>
            <person name="Wendel J."/>
            <person name="Stelly D."/>
            <person name="Grimwood J."/>
            <person name="Schmutz J."/>
        </authorList>
    </citation>
    <scope>NUCLEOTIDE SEQUENCE [LARGE SCALE GENOMIC DNA]</scope>
    <source>
        <strain evidence="1">7179.01</strain>
    </source>
</reference>
<gene>
    <name evidence="1" type="ORF">ES332_A03G173100v1</name>
</gene>
<proteinExistence type="predicted"/>
<name>A0A5D2R828_GOSTO</name>